<sequence>MNRRILSLAVPNIISNVTVPLLGLVDMALLGHLESEAYLGAISLGGMVFNLLYWGFGFLRMGTAGFSAQAFGKEDWDESGLVMARSLSLGLAIGIGLILLRTPIGNLSFGLLQGGEDVLRWGRSYYDIRIFAAPATIGTYALVGWSVGMQNTRVPMAVTVLSNVLNIVFSAIFIYVFDLKSDGAAYGTVLAQYGGLILGVYALRRKYAFAWKWPDWGKVLERVALKRYFSVNRDIFIRTMCLIAVFNYFTYASAGLGDTLLAANALLLQFTYFFSYLIDGFAFAAEALAGRYMGEGNLDKVKQAVKVLFVWGLGLSLAFSGVYALAGEGILSLLTSNAKVLQAAHPYLIWTWLIPILGFASYLWDGIFIGATAGRQMMLSMMVASLLVFFPVYFSLKGIWPNHALWAGLSAFLFARGVLQTFMAKVAVYGKLEAVQSK</sequence>
<feature type="transmembrane region" description="Helical" evidence="6">
    <location>
        <begin position="12"/>
        <end position="31"/>
    </location>
</feature>
<name>A0AAU9CIN2_9BACT</name>
<dbReference type="EMBL" id="AP025316">
    <property type="protein sequence ID" value="BDD11976.1"/>
    <property type="molecule type" value="Genomic_DNA"/>
</dbReference>
<feature type="transmembrane region" description="Helical" evidence="6">
    <location>
        <begin position="235"/>
        <end position="254"/>
    </location>
</feature>
<dbReference type="KEGG" id="fax:FUAX_44080"/>
<keyword evidence="8" id="KW-1185">Reference proteome</keyword>
<feature type="transmembrane region" description="Helical" evidence="6">
    <location>
        <begin position="347"/>
        <end position="364"/>
    </location>
</feature>
<protein>
    <submittedName>
        <fullName evidence="7">MATE family efflux transporter</fullName>
    </submittedName>
</protein>
<dbReference type="PANTHER" id="PTHR42893">
    <property type="entry name" value="PROTEIN DETOXIFICATION 44, CHLOROPLASTIC-RELATED"/>
    <property type="match status" value="1"/>
</dbReference>
<evidence type="ECO:0000256" key="4">
    <source>
        <dbReference type="ARBA" id="ARBA00022989"/>
    </source>
</evidence>
<dbReference type="InterPro" id="IPR002528">
    <property type="entry name" value="MATE_fam"/>
</dbReference>
<geneLocation type="plasmid" evidence="7 8">
    <name>pFA2</name>
</geneLocation>
<feature type="transmembrane region" description="Helical" evidence="6">
    <location>
        <begin position="80"/>
        <end position="100"/>
    </location>
</feature>
<keyword evidence="7" id="KW-0614">Plasmid</keyword>
<evidence type="ECO:0000256" key="3">
    <source>
        <dbReference type="ARBA" id="ARBA00022692"/>
    </source>
</evidence>
<organism evidence="7 8">
    <name type="scientific">Fulvitalea axinellae</name>
    <dbReference type="NCBI Taxonomy" id="1182444"/>
    <lineage>
        <taxon>Bacteria</taxon>
        <taxon>Pseudomonadati</taxon>
        <taxon>Bacteroidota</taxon>
        <taxon>Cytophagia</taxon>
        <taxon>Cytophagales</taxon>
        <taxon>Persicobacteraceae</taxon>
        <taxon>Fulvitalea</taxon>
    </lineage>
</organism>
<evidence type="ECO:0000256" key="2">
    <source>
        <dbReference type="ARBA" id="ARBA00010199"/>
    </source>
</evidence>
<feature type="transmembrane region" description="Helical" evidence="6">
    <location>
        <begin position="266"/>
        <end position="288"/>
    </location>
</feature>
<feature type="transmembrane region" description="Helical" evidence="6">
    <location>
        <begin position="406"/>
        <end position="428"/>
    </location>
</feature>
<dbReference type="AlphaFoldDB" id="A0AAU9CIN2"/>
<feature type="transmembrane region" description="Helical" evidence="6">
    <location>
        <begin position="376"/>
        <end position="394"/>
    </location>
</feature>
<evidence type="ECO:0000313" key="7">
    <source>
        <dbReference type="EMBL" id="BDD11976.1"/>
    </source>
</evidence>
<feature type="transmembrane region" description="Helical" evidence="6">
    <location>
        <begin position="183"/>
        <end position="203"/>
    </location>
</feature>
<comment type="subcellular location">
    <subcellularLocation>
        <location evidence="1">Membrane</location>
        <topology evidence="1">Multi-pass membrane protein</topology>
    </subcellularLocation>
</comment>
<feature type="transmembrane region" description="Helical" evidence="6">
    <location>
        <begin position="154"/>
        <end position="177"/>
    </location>
</feature>
<evidence type="ECO:0000313" key="8">
    <source>
        <dbReference type="Proteomes" id="UP001348817"/>
    </source>
</evidence>
<keyword evidence="4 6" id="KW-1133">Transmembrane helix</keyword>
<dbReference type="NCBIfam" id="TIGR00797">
    <property type="entry name" value="matE"/>
    <property type="match status" value="1"/>
</dbReference>
<reference evidence="7 8" key="1">
    <citation type="submission" date="2021-12" db="EMBL/GenBank/DDBJ databases">
        <title>Genome sequencing of bacteria with rrn-lacking chromosome and rrn-plasmid.</title>
        <authorList>
            <person name="Anda M."/>
            <person name="Iwasaki W."/>
        </authorList>
    </citation>
    <scope>NUCLEOTIDE SEQUENCE [LARGE SCALE GENOMIC DNA]</scope>
    <source>
        <strain evidence="7 8">DSM 100852</strain>
        <plasmid evidence="7 8">pFA2</plasmid>
    </source>
</reference>
<feature type="transmembrane region" description="Helical" evidence="6">
    <location>
        <begin position="128"/>
        <end position="147"/>
    </location>
</feature>
<feature type="transmembrane region" description="Helical" evidence="6">
    <location>
        <begin position="37"/>
        <end position="59"/>
    </location>
</feature>
<dbReference type="InterPro" id="IPR044644">
    <property type="entry name" value="DinF-like"/>
</dbReference>
<accession>A0AAU9CIN2</accession>
<gene>
    <name evidence="7" type="ORF">FUAX_44080</name>
</gene>
<dbReference type="Proteomes" id="UP001348817">
    <property type="component" value="Plasmid pFA2"/>
</dbReference>
<dbReference type="GO" id="GO:0005886">
    <property type="term" value="C:plasma membrane"/>
    <property type="evidence" value="ECO:0007669"/>
    <property type="project" value="TreeGrafter"/>
</dbReference>
<dbReference type="Pfam" id="PF01554">
    <property type="entry name" value="MatE"/>
    <property type="match status" value="2"/>
</dbReference>
<dbReference type="GO" id="GO:0015297">
    <property type="term" value="F:antiporter activity"/>
    <property type="evidence" value="ECO:0007669"/>
    <property type="project" value="InterPro"/>
</dbReference>
<evidence type="ECO:0000256" key="6">
    <source>
        <dbReference type="SAM" id="Phobius"/>
    </source>
</evidence>
<proteinExistence type="inferred from homology"/>
<feature type="transmembrane region" description="Helical" evidence="6">
    <location>
        <begin position="308"/>
        <end position="327"/>
    </location>
</feature>
<keyword evidence="3 6" id="KW-0812">Transmembrane</keyword>
<keyword evidence="5 6" id="KW-0472">Membrane</keyword>
<dbReference type="PANTHER" id="PTHR42893:SF46">
    <property type="entry name" value="PROTEIN DETOXIFICATION 44, CHLOROPLASTIC"/>
    <property type="match status" value="1"/>
</dbReference>
<dbReference type="RefSeq" id="WP_338395129.1">
    <property type="nucleotide sequence ID" value="NZ_AP025316.1"/>
</dbReference>
<dbReference type="GO" id="GO:0042910">
    <property type="term" value="F:xenobiotic transmembrane transporter activity"/>
    <property type="evidence" value="ECO:0007669"/>
    <property type="project" value="InterPro"/>
</dbReference>
<evidence type="ECO:0000256" key="1">
    <source>
        <dbReference type="ARBA" id="ARBA00004141"/>
    </source>
</evidence>
<comment type="similarity">
    <text evidence="2">Belongs to the multi antimicrobial extrusion (MATE) (TC 2.A.66.1) family.</text>
</comment>
<dbReference type="CDD" id="cd13136">
    <property type="entry name" value="MATE_DinF_like"/>
    <property type="match status" value="1"/>
</dbReference>
<evidence type="ECO:0000256" key="5">
    <source>
        <dbReference type="ARBA" id="ARBA00023136"/>
    </source>
</evidence>